<name>A0A9D1GIW3_9FIRM</name>
<dbReference type="Pfam" id="PF02625">
    <property type="entry name" value="XdhC_CoxI"/>
    <property type="match status" value="1"/>
</dbReference>
<dbReference type="PANTHER" id="PTHR30388">
    <property type="entry name" value="ALDEHYDE OXIDOREDUCTASE MOLYBDENUM COFACTOR ASSEMBLY PROTEIN"/>
    <property type="match status" value="1"/>
</dbReference>
<feature type="domain" description="XdhC- CoxI" evidence="1">
    <location>
        <begin position="222"/>
        <end position="278"/>
    </location>
</feature>
<dbReference type="PANTHER" id="PTHR30388:SF6">
    <property type="entry name" value="XANTHINE DEHYDROGENASE SUBUNIT A-RELATED"/>
    <property type="match status" value="1"/>
</dbReference>
<dbReference type="EMBL" id="DVKS01000072">
    <property type="protein sequence ID" value="HIT41347.1"/>
    <property type="molecule type" value="Genomic_DNA"/>
</dbReference>
<evidence type="ECO:0000259" key="1">
    <source>
        <dbReference type="Pfam" id="PF02625"/>
    </source>
</evidence>
<dbReference type="InterPro" id="IPR052698">
    <property type="entry name" value="MoCofactor_Util/Proc"/>
</dbReference>
<reference evidence="3" key="1">
    <citation type="submission" date="2020-10" db="EMBL/GenBank/DDBJ databases">
        <authorList>
            <person name="Gilroy R."/>
        </authorList>
    </citation>
    <scope>NUCLEOTIDE SEQUENCE</scope>
    <source>
        <strain evidence="3">CHK123-3438</strain>
    </source>
</reference>
<dbReference type="AlphaFoldDB" id="A0A9D1GIW3"/>
<gene>
    <name evidence="3" type="ORF">IAB60_04455</name>
</gene>
<evidence type="ECO:0000313" key="4">
    <source>
        <dbReference type="Proteomes" id="UP000886860"/>
    </source>
</evidence>
<dbReference type="Pfam" id="PF13478">
    <property type="entry name" value="XdhC_C"/>
    <property type="match status" value="1"/>
</dbReference>
<evidence type="ECO:0000313" key="3">
    <source>
        <dbReference type="EMBL" id="HIT41347.1"/>
    </source>
</evidence>
<sequence length="305" mass="32926">MRQAVFEEIRSQAEQGKTALASFEAEGKVWQRKWTPRERLILLGAGHIALPLCQIGALLDFSVTVLDDRPSFANHLRFPQAETVICDGFCRGMEQISPGPDDYVCVITRGHRYDGECLRQILKGSMPAYLGMIGSRRRVAGMMEELEAEGFDRECLRKICAPIGLPIGGQTTAEIAVSIAAQLVEYRAKNRTQPGESACLPQTNVDEAVLKALSEGAGSQTMALIVETKGSTPAKAGSMMAVDALGRTWGTIGGGCGEAEVIREARLMAGKDQKKLMTVNMTNETAEEEGMVCGGVMTVLLESIV</sequence>
<dbReference type="InterPro" id="IPR003777">
    <property type="entry name" value="XdhC_CoxI"/>
</dbReference>
<protein>
    <submittedName>
        <fullName evidence="3">XdhC family protein</fullName>
    </submittedName>
</protein>
<dbReference type="Gene3D" id="3.40.50.720">
    <property type="entry name" value="NAD(P)-binding Rossmann-like Domain"/>
    <property type="match status" value="1"/>
</dbReference>
<dbReference type="InterPro" id="IPR027051">
    <property type="entry name" value="XdhC_Rossmann_dom"/>
</dbReference>
<evidence type="ECO:0000259" key="2">
    <source>
        <dbReference type="Pfam" id="PF13478"/>
    </source>
</evidence>
<dbReference type="Proteomes" id="UP000886860">
    <property type="component" value="Unassembled WGS sequence"/>
</dbReference>
<organism evidence="3 4">
    <name type="scientific">Candidatus Caccovicinus merdipullorum</name>
    <dbReference type="NCBI Taxonomy" id="2840724"/>
    <lineage>
        <taxon>Bacteria</taxon>
        <taxon>Bacillati</taxon>
        <taxon>Bacillota</taxon>
        <taxon>Clostridia</taxon>
        <taxon>Eubacteriales</taxon>
        <taxon>Candidatus Caccovicinus</taxon>
    </lineage>
</organism>
<reference evidence="3" key="2">
    <citation type="journal article" date="2021" name="PeerJ">
        <title>Extensive microbial diversity within the chicken gut microbiome revealed by metagenomics and culture.</title>
        <authorList>
            <person name="Gilroy R."/>
            <person name="Ravi A."/>
            <person name="Getino M."/>
            <person name="Pursley I."/>
            <person name="Horton D.L."/>
            <person name="Alikhan N.F."/>
            <person name="Baker D."/>
            <person name="Gharbi K."/>
            <person name="Hall N."/>
            <person name="Watson M."/>
            <person name="Adriaenssens E.M."/>
            <person name="Foster-Nyarko E."/>
            <person name="Jarju S."/>
            <person name="Secka A."/>
            <person name="Antonio M."/>
            <person name="Oren A."/>
            <person name="Chaudhuri R.R."/>
            <person name="La Ragione R."/>
            <person name="Hildebrand F."/>
            <person name="Pallen M.J."/>
        </authorList>
    </citation>
    <scope>NUCLEOTIDE SEQUENCE</scope>
    <source>
        <strain evidence="3">CHK123-3438</strain>
    </source>
</reference>
<feature type="domain" description="XdhC Rossmann" evidence="2">
    <location>
        <begin position="40"/>
        <end position="183"/>
    </location>
</feature>
<comment type="caution">
    <text evidence="3">The sequence shown here is derived from an EMBL/GenBank/DDBJ whole genome shotgun (WGS) entry which is preliminary data.</text>
</comment>
<accession>A0A9D1GIW3</accession>
<proteinExistence type="predicted"/>